<dbReference type="InterPro" id="IPR016140">
    <property type="entry name" value="Bifunc_inhib/LTP/seed_store"/>
</dbReference>
<comment type="similarity">
    <text evidence="1">Belongs to the plant LTP family.</text>
</comment>
<dbReference type="PROSITE" id="PS00597">
    <property type="entry name" value="PLANT_LTP"/>
    <property type="match status" value="1"/>
</dbReference>
<reference evidence="4 5" key="1">
    <citation type="journal article" date="2020" name="Nat. Commun.">
        <title>Genome of Tripterygium wilfordii and identification of cytochrome P450 involved in triptolide biosynthesis.</title>
        <authorList>
            <person name="Tu L."/>
            <person name="Su P."/>
            <person name="Zhang Z."/>
            <person name="Gao L."/>
            <person name="Wang J."/>
            <person name="Hu T."/>
            <person name="Zhou J."/>
            <person name="Zhang Y."/>
            <person name="Zhao Y."/>
            <person name="Liu Y."/>
            <person name="Song Y."/>
            <person name="Tong Y."/>
            <person name="Lu Y."/>
            <person name="Yang J."/>
            <person name="Xu C."/>
            <person name="Jia M."/>
            <person name="Peters R.J."/>
            <person name="Huang L."/>
            <person name="Gao W."/>
        </authorList>
    </citation>
    <scope>NUCLEOTIDE SEQUENCE [LARGE SCALE GENOMIC DNA]</scope>
    <source>
        <strain evidence="5">cv. XIE 37</strain>
        <tissue evidence="4">Leaf</tissue>
    </source>
</reference>
<dbReference type="Gene3D" id="1.10.110.10">
    <property type="entry name" value="Plant lipid-transfer and hydrophobic proteins"/>
    <property type="match status" value="1"/>
</dbReference>
<accession>A0A7J7C4X4</accession>
<dbReference type="SUPFAM" id="SSF47699">
    <property type="entry name" value="Bifunctional inhibitor/lipid-transfer protein/seed storage 2S albumin"/>
    <property type="match status" value="1"/>
</dbReference>
<organism evidence="4 5">
    <name type="scientific">Tripterygium wilfordii</name>
    <name type="common">Thunder God vine</name>
    <dbReference type="NCBI Taxonomy" id="458696"/>
    <lineage>
        <taxon>Eukaryota</taxon>
        <taxon>Viridiplantae</taxon>
        <taxon>Streptophyta</taxon>
        <taxon>Embryophyta</taxon>
        <taxon>Tracheophyta</taxon>
        <taxon>Spermatophyta</taxon>
        <taxon>Magnoliopsida</taxon>
        <taxon>eudicotyledons</taxon>
        <taxon>Gunneridae</taxon>
        <taxon>Pentapetalae</taxon>
        <taxon>rosids</taxon>
        <taxon>fabids</taxon>
        <taxon>Celastrales</taxon>
        <taxon>Celastraceae</taxon>
        <taxon>Tripterygium</taxon>
    </lineage>
</organism>
<gene>
    <name evidence="4" type="ORF">HS088_TW21G01041</name>
</gene>
<dbReference type="GO" id="GO:0008289">
    <property type="term" value="F:lipid binding"/>
    <property type="evidence" value="ECO:0007669"/>
    <property type="project" value="InterPro"/>
</dbReference>
<name>A0A7J7C4X4_TRIWF</name>
<evidence type="ECO:0000256" key="1">
    <source>
        <dbReference type="ARBA" id="ARBA00009748"/>
    </source>
</evidence>
<proteinExistence type="inferred from homology"/>
<protein>
    <submittedName>
        <fullName evidence="4">Non-specific lipid-transfer protein-like</fullName>
    </submittedName>
</protein>
<dbReference type="PRINTS" id="PR00382">
    <property type="entry name" value="LIPIDTRNSFER"/>
</dbReference>
<dbReference type="InterPro" id="IPR036312">
    <property type="entry name" value="Bifun_inhib/LTP/seed_sf"/>
</dbReference>
<keyword evidence="5" id="KW-1185">Reference proteome</keyword>
<dbReference type="InParanoid" id="A0A7J7C4X4"/>
<dbReference type="GO" id="GO:0006869">
    <property type="term" value="P:lipid transport"/>
    <property type="evidence" value="ECO:0007669"/>
    <property type="project" value="InterPro"/>
</dbReference>
<sequence length="54" mass="5948">MAATKKMRQQLCTCFKNASKSFGVLPEKAKQVPQLCNVNVPVPIDPNIDCSKIN</sequence>
<dbReference type="Proteomes" id="UP000593562">
    <property type="component" value="Unassembled WGS sequence"/>
</dbReference>
<evidence type="ECO:0000259" key="3">
    <source>
        <dbReference type="Pfam" id="PF00234"/>
    </source>
</evidence>
<evidence type="ECO:0000313" key="4">
    <source>
        <dbReference type="EMBL" id="KAF5728887.1"/>
    </source>
</evidence>
<evidence type="ECO:0000313" key="5">
    <source>
        <dbReference type="Proteomes" id="UP000593562"/>
    </source>
</evidence>
<dbReference type="InterPro" id="IPR000528">
    <property type="entry name" value="Plant_nsLTP"/>
</dbReference>
<keyword evidence="2" id="KW-1015">Disulfide bond</keyword>
<dbReference type="EMBL" id="JAAARO010000021">
    <property type="protein sequence ID" value="KAF5728887.1"/>
    <property type="molecule type" value="Genomic_DNA"/>
</dbReference>
<dbReference type="Pfam" id="PF00234">
    <property type="entry name" value="Tryp_alpha_amyl"/>
    <property type="match status" value="1"/>
</dbReference>
<dbReference type="PANTHER" id="PTHR33076">
    <property type="entry name" value="NON-SPECIFIC LIPID-TRANSFER PROTEIN 2-RELATED"/>
    <property type="match status" value="1"/>
</dbReference>
<dbReference type="AlphaFoldDB" id="A0A7J7C4X4"/>
<feature type="domain" description="Bifunctional inhibitor/plant lipid transfer protein/seed storage helical" evidence="3">
    <location>
        <begin position="5"/>
        <end position="50"/>
    </location>
</feature>
<comment type="caution">
    <text evidence="4">The sequence shown here is derived from an EMBL/GenBank/DDBJ whole genome shotgun (WGS) entry which is preliminary data.</text>
</comment>
<evidence type="ECO:0000256" key="2">
    <source>
        <dbReference type="ARBA" id="ARBA00023157"/>
    </source>
</evidence>